<dbReference type="CDD" id="cd00009">
    <property type="entry name" value="AAA"/>
    <property type="match status" value="1"/>
</dbReference>
<dbReference type="AlphaFoldDB" id="A0A7S7NM58"/>
<evidence type="ECO:0000259" key="5">
    <source>
        <dbReference type="PROSITE" id="PS50045"/>
    </source>
</evidence>
<dbReference type="GO" id="GO:0043565">
    <property type="term" value="F:sequence-specific DNA binding"/>
    <property type="evidence" value="ECO:0007669"/>
    <property type="project" value="InterPro"/>
</dbReference>
<dbReference type="Pfam" id="PF25601">
    <property type="entry name" value="AAA_lid_14"/>
    <property type="match status" value="1"/>
</dbReference>
<dbReference type="PROSITE" id="PS00675">
    <property type="entry name" value="SIGMA54_INTERACT_1"/>
    <property type="match status" value="1"/>
</dbReference>
<dbReference type="InterPro" id="IPR002078">
    <property type="entry name" value="Sigma_54_int"/>
</dbReference>
<dbReference type="KEGG" id="pfer:IRI77_25255"/>
<dbReference type="SUPFAM" id="SSF52540">
    <property type="entry name" value="P-loop containing nucleoside triphosphate hydrolases"/>
    <property type="match status" value="1"/>
</dbReference>
<protein>
    <submittedName>
        <fullName evidence="6">Sigma-54-dependent Fis family transcriptional regulator</fullName>
    </submittedName>
</protein>
<evidence type="ECO:0000313" key="7">
    <source>
        <dbReference type="Proteomes" id="UP000593892"/>
    </source>
</evidence>
<dbReference type="Pfam" id="PF02954">
    <property type="entry name" value="HTH_8"/>
    <property type="match status" value="1"/>
</dbReference>
<sequence length="354" mass="38988">MPAQLEQHFGTPDWMTVDSSQKTYELVGQSARLRQVLRLAAKLGKGHWPVLLLGETGTGKELVARTIHRNSPSGPFVTIDCSAMVGPLMESELFGHAKGAFTGAHTQKIGLIEQADGGTAFFDEIGELPLDLQSKLLRVLQEKEFRPVGSLQVRKSSFRIVAATNRDLAEEVHKGTFRQDLYYRLNVVTLRLAPLRERKDDLPSLIAHFLENYGSGHRLSGELLELMMSYDWPGNVRELENCIQHMVAVNSGPLLHGGDAPSNLLNFAQKRRFAAAGQSPAGNLAYLPAHGAGSPAPSPESTFVMPVLPLSEMEKRAIIQALQYTKGDRVMAAHLLGIGRTTLYRKLKEYGIQD</sequence>
<name>A0A7S7NM58_PALFE</name>
<dbReference type="InterPro" id="IPR003593">
    <property type="entry name" value="AAA+_ATPase"/>
</dbReference>
<dbReference type="EMBL" id="CP063849">
    <property type="protein sequence ID" value="QOY86100.1"/>
    <property type="molecule type" value="Genomic_DNA"/>
</dbReference>
<dbReference type="InterPro" id="IPR025944">
    <property type="entry name" value="Sigma_54_int_dom_CS"/>
</dbReference>
<dbReference type="RefSeq" id="WP_194447769.1">
    <property type="nucleotide sequence ID" value="NZ_CP063849.1"/>
</dbReference>
<accession>A0A7S7NM58</accession>
<dbReference type="InterPro" id="IPR002197">
    <property type="entry name" value="HTH_Fis"/>
</dbReference>
<keyword evidence="7" id="KW-1185">Reference proteome</keyword>
<proteinExistence type="predicted"/>
<reference evidence="6 7" key="1">
    <citation type="submission" date="2020-10" db="EMBL/GenBank/DDBJ databases">
        <title>Complete genome sequence of Paludibaculum fermentans P105T, a facultatively anaerobic acidobacterium capable of dissimilatory Fe(III) reduction.</title>
        <authorList>
            <person name="Dedysh S.N."/>
            <person name="Beletsky A.V."/>
            <person name="Kulichevskaya I.S."/>
            <person name="Mardanov A.V."/>
            <person name="Ravin N.V."/>
        </authorList>
    </citation>
    <scope>NUCLEOTIDE SEQUENCE [LARGE SCALE GENOMIC DNA]</scope>
    <source>
        <strain evidence="6 7">P105</strain>
    </source>
</reference>
<dbReference type="Gene3D" id="1.10.8.60">
    <property type="match status" value="1"/>
</dbReference>
<dbReference type="GO" id="GO:0006355">
    <property type="term" value="P:regulation of DNA-templated transcription"/>
    <property type="evidence" value="ECO:0007669"/>
    <property type="project" value="InterPro"/>
</dbReference>
<organism evidence="6 7">
    <name type="scientific">Paludibaculum fermentans</name>
    <dbReference type="NCBI Taxonomy" id="1473598"/>
    <lineage>
        <taxon>Bacteria</taxon>
        <taxon>Pseudomonadati</taxon>
        <taxon>Acidobacteriota</taxon>
        <taxon>Terriglobia</taxon>
        <taxon>Bryobacterales</taxon>
        <taxon>Bryobacteraceae</taxon>
        <taxon>Paludibaculum</taxon>
    </lineage>
</organism>
<keyword evidence="1" id="KW-0547">Nucleotide-binding</keyword>
<dbReference type="InterPro" id="IPR027417">
    <property type="entry name" value="P-loop_NTPase"/>
</dbReference>
<dbReference type="SUPFAM" id="SSF46689">
    <property type="entry name" value="Homeodomain-like"/>
    <property type="match status" value="1"/>
</dbReference>
<evidence type="ECO:0000256" key="3">
    <source>
        <dbReference type="ARBA" id="ARBA00023015"/>
    </source>
</evidence>
<dbReference type="Gene3D" id="3.40.50.300">
    <property type="entry name" value="P-loop containing nucleotide triphosphate hydrolases"/>
    <property type="match status" value="1"/>
</dbReference>
<gene>
    <name evidence="6" type="ORF">IRI77_25255</name>
</gene>
<dbReference type="Gene3D" id="1.10.10.60">
    <property type="entry name" value="Homeodomain-like"/>
    <property type="match status" value="1"/>
</dbReference>
<keyword evidence="3" id="KW-0805">Transcription regulation</keyword>
<dbReference type="PROSITE" id="PS00688">
    <property type="entry name" value="SIGMA54_INTERACT_3"/>
    <property type="match status" value="1"/>
</dbReference>
<evidence type="ECO:0000256" key="4">
    <source>
        <dbReference type="ARBA" id="ARBA00023163"/>
    </source>
</evidence>
<dbReference type="PRINTS" id="PR01590">
    <property type="entry name" value="HTHFIS"/>
</dbReference>
<dbReference type="PROSITE" id="PS50045">
    <property type="entry name" value="SIGMA54_INTERACT_4"/>
    <property type="match status" value="1"/>
</dbReference>
<dbReference type="GO" id="GO:0005524">
    <property type="term" value="F:ATP binding"/>
    <property type="evidence" value="ECO:0007669"/>
    <property type="project" value="UniProtKB-KW"/>
</dbReference>
<dbReference type="InterPro" id="IPR025662">
    <property type="entry name" value="Sigma_54_int_dom_ATP-bd_1"/>
</dbReference>
<evidence type="ECO:0000256" key="2">
    <source>
        <dbReference type="ARBA" id="ARBA00022840"/>
    </source>
</evidence>
<keyword evidence="4" id="KW-0804">Transcription</keyword>
<dbReference type="PANTHER" id="PTHR32071">
    <property type="entry name" value="TRANSCRIPTIONAL REGULATORY PROTEIN"/>
    <property type="match status" value="1"/>
</dbReference>
<dbReference type="InterPro" id="IPR058031">
    <property type="entry name" value="AAA_lid_NorR"/>
</dbReference>
<evidence type="ECO:0000313" key="6">
    <source>
        <dbReference type="EMBL" id="QOY86100.1"/>
    </source>
</evidence>
<keyword evidence="2" id="KW-0067">ATP-binding</keyword>
<evidence type="ECO:0000256" key="1">
    <source>
        <dbReference type="ARBA" id="ARBA00022741"/>
    </source>
</evidence>
<dbReference type="Pfam" id="PF00158">
    <property type="entry name" value="Sigma54_activat"/>
    <property type="match status" value="1"/>
</dbReference>
<dbReference type="InterPro" id="IPR009057">
    <property type="entry name" value="Homeodomain-like_sf"/>
</dbReference>
<dbReference type="FunFam" id="3.40.50.300:FF:000006">
    <property type="entry name" value="DNA-binding transcriptional regulator NtrC"/>
    <property type="match status" value="1"/>
</dbReference>
<feature type="domain" description="Sigma-54 factor interaction" evidence="5">
    <location>
        <begin position="26"/>
        <end position="248"/>
    </location>
</feature>
<dbReference type="SMART" id="SM00382">
    <property type="entry name" value="AAA"/>
    <property type="match status" value="1"/>
</dbReference>
<dbReference type="Proteomes" id="UP000593892">
    <property type="component" value="Chromosome"/>
</dbReference>